<feature type="binding site" evidence="12">
    <location>
        <position position="301"/>
    </location>
    <ligand>
        <name>K(+)</name>
        <dbReference type="ChEBI" id="CHEBI:29103"/>
    </ligand>
</feature>
<dbReference type="InterPro" id="IPR002139">
    <property type="entry name" value="Ribo/fructo_kinase"/>
</dbReference>
<dbReference type="GO" id="GO:0019303">
    <property type="term" value="P:D-ribose catabolic process"/>
    <property type="evidence" value="ECO:0007669"/>
    <property type="project" value="UniProtKB-UniRule"/>
</dbReference>
<dbReference type="UniPathway" id="UPA00916">
    <property type="reaction ID" value="UER00889"/>
</dbReference>
<dbReference type="CDD" id="cd01174">
    <property type="entry name" value="ribokinase"/>
    <property type="match status" value="1"/>
</dbReference>
<comment type="activity regulation">
    <text evidence="12">Activated by a monovalent cation that binds near, but not in, the active site. The most likely occupant of the site in vivo is potassium. Ion binding induces a conformational change that may alter substrate affinity.</text>
</comment>
<dbReference type="InterPro" id="IPR029056">
    <property type="entry name" value="Ribokinase-like"/>
</dbReference>
<comment type="caution">
    <text evidence="12">Lacks conserved residue(s) required for the propagation of feature annotation.</text>
</comment>
<comment type="similarity">
    <text evidence="1">Belongs to the carbohydrate kinase pfkB family.</text>
</comment>
<dbReference type="InterPro" id="IPR002173">
    <property type="entry name" value="Carboh/pur_kinase_PfkB_CS"/>
</dbReference>
<dbReference type="STRING" id="1122185.N792_10025"/>
<dbReference type="InterPro" id="IPR011877">
    <property type="entry name" value="Ribokinase"/>
</dbReference>
<dbReference type="AlphaFoldDB" id="A0A0A0EQN2"/>
<feature type="binding site" evidence="12">
    <location>
        <begin position="40"/>
        <end position="44"/>
    </location>
    <ligand>
        <name>substrate</name>
    </ligand>
</feature>
<comment type="similarity">
    <text evidence="12">Belongs to the carbohydrate kinase PfkB family. Ribokinase subfamily.</text>
</comment>
<keyword evidence="12" id="KW-0963">Cytoplasm</keyword>
<feature type="binding site" evidence="12">
    <location>
        <begin position="229"/>
        <end position="234"/>
    </location>
    <ligand>
        <name>ATP</name>
        <dbReference type="ChEBI" id="CHEBI:30616"/>
    </ligand>
</feature>
<evidence type="ECO:0000256" key="11">
    <source>
        <dbReference type="ARBA" id="ARBA00023277"/>
    </source>
</evidence>
<evidence type="ECO:0000256" key="2">
    <source>
        <dbReference type="ARBA" id="ARBA00012035"/>
    </source>
</evidence>
<dbReference type="SUPFAM" id="SSF53613">
    <property type="entry name" value="Ribokinase-like"/>
    <property type="match status" value="1"/>
</dbReference>
<dbReference type="GO" id="GO:0046872">
    <property type="term" value="F:metal ion binding"/>
    <property type="evidence" value="ECO:0007669"/>
    <property type="project" value="UniProtKB-KW"/>
</dbReference>
<feature type="binding site" evidence="12">
    <location>
        <position position="310"/>
    </location>
    <ligand>
        <name>K(+)</name>
        <dbReference type="ChEBI" id="CHEBI:29103"/>
    </ligand>
</feature>
<keyword evidence="6 12" id="KW-0547">Nucleotide-binding</keyword>
<keyword evidence="10 12" id="KW-0630">Potassium</keyword>
<feature type="binding site" evidence="12">
    <location>
        <begin position="268"/>
        <end position="269"/>
    </location>
    <ligand>
        <name>ATP</name>
        <dbReference type="ChEBI" id="CHEBI:30616"/>
    </ligand>
</feature>
<comment type="caution">
    <text evidence="14">The sequence shown here is derived from an EMBL/GenBank/DDBJ whole genome shotgun (WGS) entry which is preliminary data.</text>
</comment>
<feature type="binding site" evidence="12">
    <location>
        <position position="306"/>
    </location>
    <ligand>
        <name>K(+)</name>
        <dbReference type="ChEBI" id="CHEBI:29103"/>
    </ligand>
</feature>
<keyword evidence="4 12" id="KW-0808">Transferase</keyword>
<accession>A0A0A0EQN2</accession>
<dbReference type="PANTHER" id="PTHR10584">
    <property type="entry name" value="SUGAR KINASE"/>
    <property type="match status" value="1"/>
</dbReference>
<dbReference type="EC" id="2.7.1.15" evidence="2 12"/>
<keyword evidence="5 12" id="KW-0479">Metal-binding</keyword>
<feature type="binding site" evidence="12">
    <location>
        <position position="263"/>
    </location>
    <ligand>
        <name>K(+)</name>
        <dbReference type="ChEBI" id="CHEBI:29103"/>
    </ligand>
</feature>
<evidence type="ECO:0000256" key="8">
    <source>
        <dbReference type="ARBA" id="ARBA00022840"/>
    </source>
</evidence>
<evidence type="ECO:0000313" key="14">
    <source>
        <dbReference type="EMBL" id="KGM51472.1"/>
    </source>
</evidence>
<dbReference type="EMBL" id="AVPS01000006">
    <property type="protein sequence ID" value="KGM51472.1"/>
    <property type="molecule type" value="Genomic_DNA"/>
</dbReference>
<evidence type="ECO:0000256" key="3">
    <source>
        <dbReference type="ARBA" id="ARBA00016943"/>
    </source>
</evidence>
<evidence type="ECO:0000256" key="7">
    <source>
        <dbReference type="ARBA" id="ARBA00022777"/>
    </source>
</evidence>
<keyword evidence="15" id="KW-1185">Reference proteome</keyword>
<dbReference type="RefSeq" id="WP_036194117.1">
    <property type="nucleotide sequence ID" value="NZ_AVPS01000006.1"/>
</dbReference>
<comment type="subcellular location">
    <subcellularLocation>
        <location evidence="12">Cytoplasm</location>
    </subcellularLocation>
</comment>
<feature type="binding site" evidence="12">
    <location>
        <position position="139"/>
    </location>
    <ligand>
        <name>substrate</name>
    </ligand>
</feature>
<feature type="active site" description="Proton acceptor" evidence="12">
    <location>
        <position position="269"/>
    </location>
</feature>
<feature type="binding site" evidence="12">
    <location>
        <position position="269"/>
    </location>
    <ligand>
        <name>substrate</name>
    </ligand>
</feature>
<dbReference type="PRINTS" id="PR00990">
    <property type="entry name" value="RIBOKINASE"/>
</dbReference>
<evidence type="ECO:0000259" key="13">
    <source>
        <dbReference type="Pfam" id="PF00294"/>
    </source>
</evidence>
<evidence type="ECO:0000256" key="9">
    <source>
        <dbReference type="ARBA" id="ARBA00022842"/>
    </source>
</evidence>
<comment type="catalytic activity">
    <reaction evidence="12">
        <text>D-ribose + ATP = D-ribose 5-phosphate + ADP + H(+)</text>
        <dbReference type="Rhea" id="RHEA:13697"/>
        <dbReference type="ChEBI" id="CHEBI:15378"/>
        <dbReference type="ChEBI" id="CHEBI:30616"/>
        <dbReference type="ChEBI" id="CHEBI:47013"/>
        <dbReference type="ChEBI" id="CHEBI:78346"/>
        <dbReference type="ChEBI" id="CHEBI:456216"/>
        <dbReference type="EC" id="2.7.1.15"/>
    </reaction>
</comment>
<reference evidence="14 15" key="1">
    <citation type="submission" date="2013-08" db="EMBL/GenBank/DDBJ databases">
        <title>Genome sequencing of Lysobacter.</title>
        <authorList>
            <person name="Zhang S."/>
            <person name="Wang G."/>
        </authorList>
    </citation>
    <scope>NUCLEOTIDE SEQUENCE [LARGE SCALE GENOMIC DNA]</scope>
    <source>
        <strain evidence="14 15">Ko07</strain>
    </source>
</reference>
<evidence type="ECO:0000256" key="1">
    <source>
        <dbReference type="ARBA" id="ARBA00005380"/>
    </source>
</evidence>
<dbReference type="HAMAP" id="MF_01987">
    <property type="entry name" value="Ribokinase"/>
    <property type="match status" value="1"/>
</dbReference>
<feature type="binding site" evidence="12">
    <location>
        <position position="265"/>
    </location>
    <ligand>
        <name>K(+)</name>
        <dbReference type="ChEBI" id="CHEBI:29103"/>
    </ligand>
</feature>
<evidence type="ECO:0000256" key="5">
    <source>
        <dbReference type="ARBA" id="ARBA00022723"/>
    </source>
</evidence>
<dbReference type="GO" id="GO:0005524">
    <property type="term" value="F:ATP binding"/>
    <property type="evidence" value="ECO:0007669"/>
    <property type="project" value="UniProtKB-UniRule"/>
</dbReference>
<evidence type="ECO:0000256" key="6">
    <source>
        <dbReference type="ARBA" id="ARBA00022741"/>
    </source>
</evidence>
<proteinExistence type="inferred from homology"/>
<protein>
    <recommendedName>
        <fullName evidence="3 12">Ribokinase</fullName>
        <shortName evidence="12">RK</shortName>
        <ecNumber evidence="2 12">2.7.1.15</ecNumber>
    </recommendedName>
</protein>
<evidence type="ECO:0000256" key="12">
    <source>
        <dbReference type="HAMAP-Rule" id="MF_01987"/>
    </source>
</evidence>
<name>A0A0A0EQN2_9GAMM</name>
<comment type="pathway">
    <text evidence="12">Carbohydrate metabolism; D-ribose degradation; D-ribose 5-phosphate from beta-D-ribopyranose: step 2/2.</text>
</comment>
<dbReference type="Gene3D" id="3.40.1190.20">
    <property type="match status" value="1"/>
</dbReference>
<keyword evidence="7 12" id="KW-0418">Kinase</keyword>
<evidence type="ECO:0000313" key="15">
    <source>
        <dbReference type="Proteomes" id="UP000030017"/>
    </source>
</evidence>
<dbReference type="Pfam" id="PF00294">
    <property type="entry name" value="PfkB"/>
    <property type="match status" value="1"/>
</dbReference>
<sequence length="319" mass="32355">MSHAVVTVIGSFNIDHVWALPTLPQVGETLAGTYHTGPGGKGFNQATAAARAGARTAFVCALGADAGGQLARSLAGADGIDLHAASSDAPTGTAGIYVDRQGRNSIVIGPGANASLDADFVRAQAGVLAASTVVLAQLESPVAAVAAGFELARANDAMTVLNPAPADADLPPDLLALSDLITPNETEFCAQLSRHHGERLVADTVAALDDATLHDHCRKLLPQGSVIITLGAAGCFVSHAGHQLRGDERAFYRVAAAPARAIDTTGAGDAFNGALVASIAQFPDRSFARHVAFATVYAARATESAGAAESMPHLAPDAD</sequence>
<dbReference type="GO" id="GO:0005829">
    <property type="term" value="C:cytosol"/>
    <property type="evidence" value="ECO:0007669"/>
    <property type="project" value="TreeGrafter"/>
</dbReference>
<feature type="binding site" evidence="12">
    <location>
        <position position="184"/>
    </location>
    <ligand>
        <name>ATP</name>
        <dbReference type="ChEBI" id="CHEBI:30616"/>
    </ligand>
</feature>
<dbReference type="eggNOG" id="COG0524">
    <property type="taxonomic scope" value="Bacteria"/>
</dbReference>
<dbReference type="InterPro" id="IPR011611">
    <property type="entry name" value="PfkB_dom"/>
</dbReference>
<keyword evidence="8 12" id="KW-0067">ATP-binding</keyword>
<keyword evidence="11 12" id="KW-0119">Carbohydrate metabolism</keyword>
<organism evidence="14 15">
    <name type="scientific">Lysobacter concretionis Ko07 = DSM 16239</name>
    <dbReference type="NCBI Taxonomy" id="1122185"/>
    <lineage>
        <taxon>Bacteria</taxon>
        <taxon>Pseudomonadati</taxon>
        <taxon>Pseudomonadota</taxon>
        <taxon>Gammaproteobacteria</taxon>
        <taxon>Lysobacterales</taxon>
        <taxon>Lysobacteraceae</taxon>
        <taxon>Novilysobacter</taxon>
    </lineage>
</organism>
<dbReference type="Proteomes" id="UP000030017">
    <property type="component" value="Unassembled WGS sequence"/>
</dbReference>
<feature type="domain" description="Carbohydrate kinase PfkB" evidence="13">
    <location>
        <begin position="6"/>
        <end position="313"/>
    </location>
</feature>
<evidence type="ECO:0000256" key="10">
    <source>
        <dbReference type="ARBA" id="ARBA00022958"/>
    </source>
</evidence>
<dbReference type="PROSITE" id="PS00584">
    <property type="entry name" value="PFKB_KINASES_2"/>
    <property type="match status" value="1"/>
</dbReference>
<dbReference type="PANTHER" id="PTHR10584:SF166">
    <property type="entry name" value="RIBOKINASE"/>
    <property type="match status" value="1"/>
</dbReference>
<comment type="subunit">
    <text evidence="12">Homodimer.</text>
</comment>
<evidence type="ECO:0000256" key="4">
    <source>
        <dbReference type="ARBA" id="ARBA00022679"/>
    </source>
</evidence>
<dbReference type="OrthoDB" id="9775849at2"/>
<keyword evidence="9 12" id="KW-0460">Magnesium</keyword>
<dbReference type="GO" id="GO:0004747">
    <property type="term" value="F:ribokinase activity"/>
    <property type="evidence" value="ECO:0007669"/>
    <property type="project" value="UniProtKB-UniRule"/>
</dbReference>
<feature type="binding site" evidence="12">
    <location>
        <position position="304"/>
    </location>
    <ligand>
        <name>K(+)</name>
        <dbReference type="ChEBI" id="CHEBI:29103"/>
    </ligand>
</feature>
<gene>
    <name evidence="12" type="primary">rbsK</name>
    <name evidence="14" type="ORF">N792_10025</name>
</gene>
<feature type="binding site" evidence="12">
    <location>
        <begin position="13"/>
        <end position="15"/>
    </location>
    <ligand>
        <name>substrate</name>
    </ligand>
</feature>
<comment type="cofactor">
    <cofactor evidence="12">
        <name>Mg(2+)</name>
        <dbReference type="ChEBI" id="CHEBI:18420"/>
    </cofactor>
    <text evidence="12">Requires a divalent cation, most likely magnesium in vivo, as an electrophilic catalyst to aid phosphoryl group transfer. It is the chelate of the metal and the nucleotide that is the actual substrate.</text>
</comment>
<comment type="function">
    <text evidence="12">Catalyzes the phosphorylation of ribose at O-5 in a reaction requiring ATP and magnesium. The resulting D-ribose-5-phosphate can then be used either for sythesis of nucleotides, histidine, and tryptophan, or as a component of the pentose phosphate pathway.</text>
</comment>